<name>A0A366MNS6_9BACT</name>
<gene>
    <name evidence="1" type="ORF">CRU91_11835</name>
</gene>
<keyword evidence="2" id="KW-1185">Reference proteome</keyword>
<evidence type="ECO:0000313" key="2">
    <source>
        <dbReference type="Proteomes" id="UP000252669"/>
    </source>
</evidence>
<dbReference type="RefSeq" id="WP_113895426.1">
    <property type="nucleotide sequence ID" value="NZ_JANJGA010000029.1"/>
</dbReference>
<comment type="caution">
    <text evidence="1">The sequence shown here is derived from an EMBL/GenBank/DDBJ whole genome shotgun (WGS) entry which is preliminary data.</text>
</comment>
<proteinExistence type="predicted"/>
<evidence type="ECO:0000313" key="1">
    <source>
        <dbReference type="EMBL" id="RBQ27941.1"/>
    </source>
</evidence>
<reference evidence="1 2" key="1">
    <citation type="submission" date="2017-10" db="EMBL/GenBank/DDBJ databases">
        <title>Genomics of the genus Arcobacter.</title>
        <authorList>
            <person name="Perez-Cataluna A."/>
            <person name="Figueras M.J."/>
        </authorList>
    </citation>
    <scope>NUCLEOTIDE SEQUENCE [LARGE SCALE GENOMIC DNA]</scope>
    <source>
        <strain evidence="1 2">CECT 9230</strain>
    </source>
</reference>
<dbReference type="OrthoDB" id="5349257at2"/>
<dbReference type="AlphaFoldDB" id="A0A366MNS6"/>
<protein>
    <recommendedName>
        <fullName evidence="3">Lipoprotein</fullName>
    </recommendedName>
</protein>
<dbReference type="Proteomes" id="UP000252669">
    <property type="component" value="Unassembled WGS sequence"/>
</dbReference>
<dbReference type="PROSITE" id="PS51257">
    <property type="entry name" value="PROKAR_LIPOPROTEIN"/>
    <property type="match status" value="1"/>
</dbReference>
<accession>A0A366MNS6</accession>
<sequence>MKKIIFGTAITLAILFTGCGESAEDKAKIEMKNRILSIEIVKNDFRKQAENITKEYEAKYGMNANVWLEELKTTNEFKALVKKSYDSVKNKHLDYSTIDFSVGKKEDKNASK</sequence>
<evidence type="ECO:0008006" key="3">
    <source>
        <dbReference type="Google" id="ProtNLM"/>
    </source>
</evidence>
<organism evidence="1 2">
    <name type="scientific">Aliarcobacter vitoriensis</name>
    <dbReference type="NCBI Taxonomy" id="2011099"/>
    <lineage>
        <taxon>Bacteria</taxon>
        <taxon>Pseudomonadati</taxon>
        <taxon>Campylobacterota</taxon>
        <taxon>Epsilonproteobacteria</taxon>
        <taxon>Campylobacterales</taxon>
        <taxon>Arcobacteraceae</taxon>
        <taxon>Aliarcobacter</taxon>
    </lineage>
</organism>
<dbReference type="EMBL" id="PDKB01000031">
    <property type="protein sequence ID" value="RBQ27941.1"/>
    <property type="molecule type" value="Genomic_DNA"/>
</dbReference>